<organism evidence="3 4">
    <name type="scientific">Malassezia obtusa</name>
    <dbReference type="NCBI Taxonomy" id="76774"/>
    <lineage>
        <taxon>Eukaryota</taxon>
        <taxon>Fungi</taxon>
        <taxon>Dikarya</taxon>
        <taxon>Basidiomycota</taxon>
        <taxon>Ustilaginomycotina</taxon>
        <taxon>Malasseziomycetes</taxon>
        <taxon>Malasseziales</taxon>
        <taxon>Malasseziaceae</taxon>
        <taxon>Malassezia</taxon>
    </lineage>
</organism>
<dbReference type="Proteomes" id="UP001214603">
    <property type="component" value="Chromosome 1"/>
</dbReference>
<dbReference type="GO" id="GO:0031625">
    <property type="term" value="F:ubiquitin protein ligase binding"/>
    <property type="evidence" value="ECO:0007669"/>
    <property type="project" value="InterPro"/>
</dbReference>
<dbReference type="InterPro" id="IPR036317">
    <property type="entry name" value="Cullin_homology_sf"/>
</dbReference>
<evidence type="ECO:0000256" key="1">
    <source>
        <dbReference type="PROSITE-ProRule" id="PRU00330"/>
    </source>
</evidence>
<dbReference type="InterPro" id="IPR016158">
    <property type="entry name" value="Cullin_homology"/>
</dbReference>
<name>A0AAF0IQL0_9BASI</name>
<sequence length="713" mass="75776">MIAAAWDAAEAACRAQHAAGVDEVRCGADAGVGARGARIRPRAPAPAAERESDAVQAAVHAVHAARDVGAWYVRACTTAYAAHCEAALAPLYGGASHEAVPAAVDACYAWLCERYALLAADAGGLGAPDAGAALLLECQTRFTLAMRKEALETLPAYFMHALASTPSGVCADAQGVQVAAQLRVLGLGALVQGVLASTATHVLEAAVRRETHGVRGHSLEHAAFPALRDLLDAQLVPALAALLEARPGGLPAADEACARDAWDLSVSHAPDGARRAPASVEALSVRLDYRLARALGQVRLAQLFDIVGQYPRSRPALGDLMVRAPLTQVWLEKTDERVAVAEAFAGALHARLLHPGVDTHAILVYYVNIVYALRLVDTSGVILSQVLPPVQRYLRTRPDTIHAVVSALLGDDHAFELLRMELASAGAGAGVPAPPPARAEDEDAEARPEFWTDPTWAPRPVDAGPEYSQMRSRDVIDLLVSIFDDHAGFIQALEAHTAQQLVRTQDYDTTRVARNNDIFKRRFGASSLHHCDVMLADLAASRARDAAFHAADDRAAPAAACARAVHPLVISRQFWPAIDTRAFTLPRRLADALEAFAAHYAAAERKRRVRWLPYLGTVDVEVEMGDGRRVYASVTPLEAAVAELVAGLGVPAEETRAADAPPRIVTADNVAAALDVDRHAAVAALRFWASHAVLEELAAPAAGSFAVRERLVS</sequence>
<dbReference type="Pfam" id="PF26557">
    <property type="entry name" value="Cullin_AB"/>
    <property type="match status" value="1"/>
</dbReference>
<dbReference type="SMART" id="SM00182">
    <property type="entry name" value="CULLIN"/>
    <property type="match status" value="1"/>
</dbReference>
<protein>
    <recommendedName>
        <fullName evidence="2">Cullin family profile domain-containing protein</fullName>
    </recommendedName>
</protein>
<dbReference type="EMBL" id="CP119934">
    <property type="protein sequence ID" value="WFD01517.1"/>
    <property type="molecule type" value="Genomic_DNA"/>
</dbReference>
<dbReference type="AlphaFoldDB" id="A0AAF0IQL0"/>
<dbReference type="PANTHER" id="PTHR45957:SF1">
    <property type="entry name" value="ANAPHASE-PROMOTING COMPLEX SUBUNIT 2"/>
    <property type="match status" value="1"/>
</dbReference>
<dbReference type="InterPro" id="IPR057975">
    <property type="entry name" value="TPR_ANAPC2"/>
</dbReference>
<dbReference type="Pfam" id="PF25773">
    <property type="entry name" value="TPR_ANAPC2"/>
    <property type="match status" value="1"/>
</dbReference>
<evidence type="ECO:0000313" key="3">
    <source>
        <dbReference type="EMBL" id="WFD01517.1"/>
    </source>
</evidence>
<dbReference type="PANTHER" id="PTHR45957">
    <property type="entry name" value="ANAPHASE-PROMOTING COMPLEX SUBUNIT 2"/>
    <property type="match status" value="1"/>
</dbReference>
<keyword evidence="4" id="KW-1185">Reference proteome</keyword>
<accession>A0AAF0IQL0</accession>
<dbReference type="GO" id="GO:0070979">
    <property type="term" value="P:protein K11-linked ubiquitination"/>
    <property type="evidence" value="ECO:0007669"/>
    <property type="project" value="TreeGrafter"/>
</dbReference>
<dbReference type="InterPro" id="IPR044554">
    <property type="entry name" value="ANAPC2"/>
</dbReference>
<dbReference type="GO" id="GO:0007091">
    <property type="term" value="P:metaphase/anaphase transition of mitotic cell cycle"/>
    <property type="evidence" value="ECO:0007669"/>
    <property type="project" value="TreeGrafter"/>
</dbReference>
<reference evidence="3" key="1">
    <citation type="submission" date="2023-03" db="EMBL/GenBank/DDBJ databases">
        <title>Mating type loci evolution in Malassezia.</title>
        <authorList>
            <person name="Coelho M.A."/>
        </authorList>
    </citation>
    <scope>NUCLEOTIDE SEQUENCE</scope>
    <source>
        <strain evidence="3">CBS 7876</strain>
    </source>
</reference>
<dbReference type="PROSITE" id="PS50069">
    <property type="entry name" value="CULLIN_2"/>
    <property type="match status" value="1"/>
</dbReference>
<evidence type="ECO:0000259" key="2">
    <source>
        <dbReference type="PROSITE" id="PS50069"/>
    </source>
</evidence>
<proteinExistence type="inferred from homology"/>
<evidence type="ECO:0000313" key="4">
    <source>
        <dbReference type="Proteomes" id="UP001214603"/>
    </source>
</evidence>
<dbReference type="Gene3D" id="3.30.230.130">
    <property type="entry name" value="Cullin, Chain C, Domain 2"/>
    <property type="match status" value="1"/>
</dbReference>
<comment type="similarity">
    <text evidence="1">Belongs to the cullin family.</text>
</comment>
<dbReference type="SUPFAM" id="SSF75632">
    <property type="entry name" value="Cullin homology domain"/>
    <property type="match status" value="1"/>
</dbReference>
<dbReference type="GO" id="GO:0005680">
    <property type="term" value="C:anaphase-promoting complex"/>
    <property type="evidence" value="ECO:0007669"/>
    <property type="project" value="TreeGrafter"/>
</dbReference>
<gene>
    <name evidence="3" type="ORF">MOBT1_000183</name>
</gene>
<dbReference type="InterPro" id="IPR059120">
    <property type="entry name" value="Cullin-like_AB"/>
</dbReference>
<dbReference type="GO" id="GO:0006511">
    <property type="term" value="P:ubiquitin-dependent protein catabolic process"/>
    <property type="evidence" value="ECO:0007669"/>
    <property type="project" value="InterPro"/>
</dbReference>
<feature type="domain" description="Cullin family profile" evidence="2">
    <location>
        <begin position="478"/>
        <end position="689"/>
    </location>
</feature>